<keyword evidence="3" id="KW-1185">Reference proteome</keyword>
<dbReference type="CDD" id="cd07765">
    <property type="entry name" value="KRAB_A-box"/>
    <property type="match status" value="1"/>
</dbReference>
<evidence type="ECO:0000313" key="2">
    <source>
        <dbReference type="EMBL" id="KAK9405475.1"/>
    </source>
</evidence>
<name>A0AAW1BTW4_CROAD</name>
<proteinExistence type="predicted"/>
<comment type="caution">
    <text evidence="2">The sequence shown here is derived from an EMBL/GenBank/DDBJ whole genome shotgun (WGS) entry which is preliminary data.</text>
</comment>
<dbReference type="SMART" id="SM00349">
    <property type="entry name" value="KRAB"/>
    <property type="match status" value="1"/>
</dbReference>
<accession>A0AAW1BTW4</accession>
<protein>
    <submittedName>
        <fullName evidence="2">Zinc finger protein</fullName>
    </submittedName>
</protein>
<dbReference type="InterPro" id="IPR001909">
    <property type="entry name" value="KRAB"/>
</dbReference>
<dbReference type="Gene3D" id="6.10.140.140">
    <property type="match status" value="1"/>
</dbReference>
<dbReference type="PROSITE" id="PS50805">
    <property type="entry name" value="KRAB"/>
    <property type="match status" value="1"/>
</dbReference>
<dbReference type="InterPro" id="IPR036051">
    <property type="entry name" value="KRAB_dom_sf"/>
</dbReference>
<organism evidence="2 3">
    <name type="scientific">Crotalus adamanteus</name>
    <name type="common">Eastern diamondback rattlesnake</name>
    <dbReference type="NCBI Taxonomy" id="8729"/>
    <lineage>
        <taxon>Eukaryota</taxon>
        <taxon>Metazoa</taxon>
        <taxon>Chordata</taxon>
        <taxon>Craniata</taxon>
        <taxon>Vertebrata</taxon>
        <taxon>Euteleostomi</taxon>
        <taxon>Lepidosauria</taxon>
        <taxon>Squamata</taxon>
        <taxon>Bifurcata</taxon>
        <taxon>Unidentata</taxon>
        <taxon>Episquamata</taxon>
        <taxon>Toxicofera</taxon>
        <taxon>Serpentes</taxon>
        <taxon>Colubroidea</taxon>
        <taxon>Viperidae</taxon>
        <taxon>Crotalinae</taxon>
        <taxon>Crotalus</taxon>
    </lineage>
</organism>
<reference evidence="2 3" key="1">
    <citation type="journal article" date="2024" name="Proc. Natl. Acad. Sci. U.S.A.">
        <title>The genetic regulatory architecture and epigenomic basis for age-related changes in rattlesnake venom.</title>
        <authorList>
            <person name="Hogan M.P."/>
            <person name="Holding M.L."/>
            <person name="Nystrom G.S."/>
            <person name="Colston T.J."/>
            <person name="Bartlett D.A."/>
            <person name="Mason A.J."/>
            <person name="Ellsworth S.A."/>
            <person name="Rautsaw R.M."/>
            <person name="Lawrence K.C."/>
            <person name="Strickland J.L."/>
            <person name="He B."/>
            <person name="Fraser P."/>
            <person name="Margres M.J."/>
            <person name="Gilbert D.M."/>
            <person name="Gibbs H.L."/>
            <person name="Parkinson C.L."/>
            <person name="Rokyta D.R."/>
        </authorList>
    </citation>
    <scope>NUCLEOTIDE SEQUENCE [LARGE SCALE GENOMIC DNA]</scope>
    <source>
        <strain evidence="2">DRR0105</strain>
    </source>
</reference>
<evidence type="ECO:0000313" key="3">
    <source>
        <dbReference type="Proteomes" id="UP001474421"/>
    </source>
</evidence>
<dbReference type="Pfam" id="PF01352">
    <property type="entry name" value="KRAB"/>
    <property type="match status" value="1"/>
</dbReference>
<sequence length="217" mass="24843">MSVMDQQNLAGCQEGHFDTIQVGSSREFPKTGVQKCPGRISAELQQHYQDCFLQCFCNQKLDLQEQNLEQHTDKPIQDVAIPEPFLPGFLPQVRSWEKEEVTSSEFCGAREDSMDDRLRFLQEGGATVSLRDGVIGERQLQPPELFDDGGKTAAVSWNQRLFTLVDVEVHFTEDEWVLLEPDQKALHRDVMEEISEILTSLGDEWRIMDKKNPIRTC</sequence>
<dbReference type="Proteomes" id="UP001474421">
    <property type="component" value="Unassembled WGS sequence"/>
</dbReference>
<dbReference type="EMBL" id="JAOTOJ010000002">
    <property type="protein sequence ID" value="KAK9405475.1"/>
    <property type="molecule type" value="Genomic_DNA"/>
</dbReference>
<dbReference type="SUPFAM" id="SSF109640">
    <property type="entry name" value="KRAB domain (Kruppel-associated box)"/>
    <property type="match status" value="1"/>
</dbReference>
<evidence type="ECO:0000259" key="1">
    <source>
        <dbReference type="PROSITE" id="PS50805"/>
    </source>
</evidence>
<dbReference type="AlphaFoldDB" id="A0AAW1BTW4"/>
<dbReference type="GO" id="GO:0006355">
    <property type="term" value="P:regulation of DNA-templated transcription"/>
    <property type="evidence" value="ECO:0007669"/>
    <property type="project" value="InterPro"/>
</dbReference>
<gene>
    <name evidence="2" type="ORF">NXF25_004249</name>
</gene>
<feature type="domain" description="KRAB" evidence="1">
    <location>
        <begin position="162"/>
        <end position="217"/>
    </location>
</feature>